<protein>
    <submittedName>
        <fullName evidence="1">Uncharacterized protein</fullName>
    </submittedName>
</protein>
<dbReference type="AlphaFoldDB" id="A0A098GIP4"/>
<sequence>MRRNICRYHACGLSYESWVMLKVDIFCYEGLLLANNLIIVRDKIRFIASSN</sequence>
<evidence type="ECO:0000313" key="2">
    <source>
        <dbReference type="Proteomes" id="UP000032414"/>
    </source>
</evidence>
<proteinExistence type="predicted"/>
<gene>
    <name evidence="1" type="ORF">LMI_2606</name>
</gene>
<dbReference type="Proteomes" id="UP000032414">
    <property type="component" value="Chromosome I"/>
</dbReference>
<dbReference type="EMBL" id="LN614830">
    <property type="protein sequence ID" value="CEG61867.1"/>
    <property type="molecule type" value="Genomic_DNA"/>
</dbReference>
<name>A0A098GIP4_LEGMI</name>
<dbReference type="HOGENOM" id="CLU_3104821_0_0_6"/>
<organism evidence="1 2">
    <name type="scientific">Legionella micdadei</name>
    <name type="common">Tatlockia micdadei</name>
    <dbReference type="NCBI Taxonomy" id="451"/>
    <lineage>
        <taxon>Bacteria</taxon>
        <taxon>Pseudomonadati</taxon>
        <taxon>Pseudomonadota</taxon>
        <taxon>Gammaproteobacteria</taxon>
        <taxon>Legionellales</taxon>
        <taxon>Legionellaceae</taxon>
        <taxon>Legionella</taxon>
    </lineage>
</organism>
<reference evidence="2" key="1">
    <citation type="submission" date="2014-09" db="EMBL/GenBank/DDBJ databases">
        <authorList>
            <person name="Gomez-Valero L."/>
        </authorList>
    </citation>
    <scope>NUCLEOTIDE SEQUENCE [LARGE SCALE GENOMIC DNA]</scope>
    <source>
        <strain evidence="2">ATCC33218</strain>
    </source>
</reference>
<dbReference type="KEGG" id="tmc:LMI_2606"/>
<accession>A0A098GIP4</accession>
<evidence type="ECO:0000313" key="1">
    <source>
        <dbReference type="EMBL" id="CEG61867.1"/>
    </source>
</evidence>